<evidence type="ECO:0000313" key="2">
    <source>
        <dbReference type="EMBL" id="KAL1260033.1"/>
    </source>
</evidence>
<gene>
    <name evidence="2" type="ORF">QQF64_007860</name>
</gene>
<dbReference type="EMBL" id="JAYMGO010000015">
    <property type="protein sequence ID" value="KAL1260033.1"/>
    <property type="molecule type" value="Genomic_DNA"/>
</dbReference>
<evidence type="ECO:0000256" key="1">
    <source>
        <dbReference type="SAM" id="MobiDB-lite"/>
    </source>
</evidence>
<reference evidence="2 3" key="1">
    <citation type="submission" date="2023-09" db="EMBL/GenBank/DDBJ databases">
        <authorList>
            <person name="Wang M."/>
        </authorList>
    </citation>
    <scope>NUCLEOTIDE SEQUENCE [LARGE SCALE GENOMIC DNA]</scope>
    <source>
        <strain evidence="2">GT-2023</strain>
        <tissue evidence="2">Liver</tissue>
    </source>
</reference>
<sequence length="117" mass="13354">MSHPSVIDKVNEEVRHSCSSLPNVHLVHHSSIRPCHLYDGLHLNQDGVRIFVGRFPTTGYKGAKRNVRLQPFEPSGPSSRSRPPQELHRPPMTSGWPHRHQERQHTEGLSQHPAMPR</sequence>
<proteinExistence type="predicted"/>
<feature type="region of interest" description="Disordered" evidence="1">
    <location>
        <begin position="62"/>
        <end position="117"/>
    </location>
</feature>
<accession>A0ABR3M4J3</accession>
<protein>
    <submittedName>
        <fullName evidence="2">Uncharacterized protein</fullName>
    </submittedName>
</protein>
<dbReference type="SUPFAM" id="SSF52266">
    <property type="entry name" value="SGNH hydrolase"/>
    <property type="match status" value="1"/>
</dbReference>
<name>A0ABR3M4J3_9TELE</name>
<organism evidence="2 3">
    <name type="scientific">Cirrhinus molitorella</name>
    <name type="common">mud carp</name>
    <dbReference type="NCBI Taxonomy" id="172907"/>
    <lineage>
        <taxon>Eukaryota</taxon>
        <taxon>Metazoa</taxon>
        <taxon>Chordata</taxon>
        <taxon>Craniata</taxon>
        <taxon>Vertebrata</taxon>
        <taxon>Euteleostomi</taxon>
        <taxon>Actinopterygii</taxon>
        <taxon>Neopterygii</taxon>
        <taxon>Teleostei</taxon>
        <taxon>Ostariophysi</taxon>
        <taxon>Cypriniformes</taxon>
        <taxon>Cyprinidae</taxon>
        <taxon>Labeoninae</taxon>
        <taxon>Labeonini</taxon>
        <taxon>Cirrhinus</taxon>
    </lineage>
</organism>
<dbReference type="Proteomes" id="UP001558613">
    <property type="component" value="Unassembled WGS sequence"/>
</dbReference>
<evidence type="ECO:0000313" key="3">
    <source>
        <dbReference type="Proteomes" id="UP001558613"/>
    </source>
</evidence>
<comment type="caution">
    <text evidence="2">The sequence shown here is derived from an EMBL/GenBank/DDBJ whole genome shotgun (WGS) entry which is preliminary data.</text>
</comment>
<keyword evidence="3" id="KW-1185">Reference proteome</keyword>